<gene>
    <name evidence="2" type="ORF">V5N11_026029</name>
</gene>
<dbReference type="AlphaFoldDB" id="A0ABD1C9R4"/>
<dbReference type="SMART" id="SM00579">
    <property type="entry name" value="FBD"/>
    <property type="match status" value="1"/>
</dbReference>
<proteinExistence type="predicted"/>
<dbReference type="EMBL" id="JBANAX010000009">
    <property type="protein sequence ID" value="KAL1226159.1"/>
    <property type="molecule type" value="Genomic_DNA"/>
</dbReference>
<organism evidence="2 3">
    <name type="scientific">Cardamine amara subsp. amara</name>
    <dbReference type="NCBI Taxonomy" id="228776"/>
    <lineage>
        <taxon>Eukaryota</taxon>
        <taxon>Viridiplantae</taxon>
        <taxon>Streptophyta</taxon>
        <taxon>Embryophyta</taxon>
        <taxon>Tracheophyta</taxon>
        <taxon>Spermatophyta</taxon>
        <taxon>Magnoliopsida</taxon>
        <taxon>eudicotyledons</taxon>
        <taxon>Gunneridae</taxon>
        <taxon>Pentapetalae</taxon>
        <taxon>rosids</taxon>
        <taxon>malvids</taxon>
        <taxon>Brassicales</taxon>
        <taxon>Brassicaceae</taxon>
        <taxon>Cardamineae</taxon>
        <taxon>Cardamine</taxon>
    </lineage>
</organism>
<dbReference type="InterPro" id="IPR006566">
    <property type="entry name" value="FBD"/>
</dbReference>
<evidence type="ECO:0000313" key="2">
    <source>
        <dbReference type="EMBL" id="KAL1226159.1"/>
    </source>
</evidence>
<accession>A0ABD1C9R4</accession>
<comment type="caution">
    <text evidence="2">The sequence shown here is derived from an EMBL/GenBank/DDBJ whole genome shotgun (WGS) entry which is preliminary data.</text>
</comment>
<protein>
    <submittedName>
        <fullName evidence="2">F-box/LRR-repeat protein</fullName>
    </submittedName>
</protein>
<keyword evidence="3" id="KW-1185">Reference proteome</keyword>
<dbReference type="PANTHER" id="PTHR31293">
    <property type="entry name" value="RNI-LIKE SUPERFAMILY PROTEIN"/>
    <property type="match status" value="1"/>
</dbReference>
<feature type="domain" description="FBD" evidence="1">
    <location>
        <begin position="54"/>
        <end position="126"/>
    </location>
</feature>
<reference evidence="2 3" key="1">
    <citation type="submission" date="2024-04" db="EMBL/GenBank/DDBJ databases">
        <title>Genome assembly C_amara_ONT_v2.</title>
        <authorList>
            <person name="Yant L."/>
            <person name="Moore C."/>
            <person name="Slenker M."/>
        </authorList>
    </citation>
    <scope>NUCLEOTIDE SEQUENCE [LARGE SCALE GENOMIC DNA]</scope>
    <source>
        <tissue evidence="2">Leaf</tissue>
    </source>
</reference>
<name>A0ABD1C9R4_CARAN</name>
<sequence>MTHLSVATQRGVCWEGLQVILKKSPNLKDLTINGTLHYDRWDLEYVCQCVVGYSFLLTCRIEVLKITRFQGAIREMVQIEHVLEKLPCLKLLELHVQARGEYKKRKIIEDLGMLPRASSKCKVEVKFS</sequence>
<dbReference type="InterPro" id="IPR055294">
    <property type="entry name" value="FBL60-like"/>
</dbReference>
<dbReference type="PANTHER" id="PTHR31293:SF12">
    <property type="entry name" value="RNI-LIKE SUPERFAMILY PROTEIN"/>
    <property type="match status" value="1"/>
</dbReference>
<evidence type="ECO:0000313" key="3">
    <source>
        <dbReference type="Proteomes" id="UP001558713"/>
    </source>
</evidence>
<dbReference type="Proteomes" id="UP001558713">
    <property type="component" value="Unassembled WGS sequence"/>
</dbReference>
<evidence type="ECO:0000259" key="1">
    <source>
        <dbReference type="SMART" id="SM00579"/>
    </source>
</evidence>